<accession>A0ABV8G170</accession>
<dbReference type="Proteomes" id="UP001595851">
    <property type="component" value="Unassembled WGS sequence"/>
</dbReference>
<dbReference type="InterPro" id="IPR036388">
    <property type="entry name" value="WH-like_DNA-bd_sf"/>
</dbReference>
<evidence type="ECO:0000313" key="9">
    <source>
        <dbReference type="Proteomes" id="UP001595851"/>
    </source>
</evidence>
<protein>
    <submittedName>
        <fullName evidence="8">BTAD domain-containing putative transcriptional regulator</fullName>
    </submittedName>
</protein>
<feature type="compositionally biased region" description="Low complexity" evidence="6">
    <location>
        <begin position="299"/>
        <end position="313"/>
    </location>
</feature>
<dbReference type="InterPro" id="IPR005158">
    <property type="entry name" value="BTAD"/>
</dbReference>
<dbReference type="PRINTS" id="PR00364">
    <property type="entry name" value="DISEASERSIST"/>
</dbReference>
<feature type="compositionally biased region" description="Gly residues" evidence="6">
    <location>
        <begin position="277"/>
        <end position="298"/>
    </location>
</feature>
<evidence type="ECO:0000259" key="7">
    <source>
        <dbReference type="PROSITE" id="PS51755"/>
    </source>
</evidence>
<dbReference type="PROSITE" id="PS51755">
    <property type="entry name" value="OMPR_PHOB"/>
    <property type="match status" value="1"/>
</dbReference>
<comment type="similarity">
    <text evidence="1">Belongs to the AfsR/DnrI/RedD regulatory family.</text>
</comment>
<dbReference type="Pfam" id="PF00931">
    <property type="entry name" value="NB-ARC"/>
    <property type="match status" value="1"/>
</dbReference>
<dbReference type="Gene3D" id="1.10.10.10">
    <property type="entry name" value="Winged helix-like DNA-binding domain superfamily/Winged helix DNA-binding domain"/>
    <property type="match status" value="1"/>
</dbReference>
<gene>
    <name evidence="8" type="ORF">ACFOY2_02715</name>
</gene>
<dbReference type="SUPFAM" id="SSF52540">
    <property type="entry name" value="P-loop containing nucleoside triphosphate hydrolases"/>
    <property type="match status" value="1"/>
</dbReference>
<keyword evidence="3 5" id="KW-0238">DNA-binding</keyword>
<evidence type="ECO:0000256" key="3">
    <source>
        <dbReference type="ARBA" id="ARBA00023125"/>
    </source>
</evidence>
<dbReference type="Pfam" id="PF03704">
    <property type="entry name" value="BTAD"/>
    <property type="match status" value="1"/>
</dbReference>
<dbReference type="SUPFAM" id="SSF48452">
    <property type="entry name" value="TPR-like"/>
    <property type="match status" value="2"/>
</dbReference>
<sequence length="1027" mass="110986">MEAAEFRLLGPVGIWAGDRLLGPSTAQQRSVLAMLLLHPGRTVSVDRLVEAVWGQESPASARNAIQGYVSRLRRVLADVPDVELVTSPPGYRLDLDPLRVDLYLARHLVQRARTADLAESAELLRQARELWNGPALAGVAGEWLVEAFGAALHEELLVAVEERVAVDLRLGRHREWLAELPVLMSEHPLRERLAELMMTALHQVGRRAAALEVFRTTRMRLVEELGIEPGGEMQRLYQAILRDDAADPAQEVAAHRENTADTPAEGPGRTVTSPGPSQGGSPDGGPGAFSGPAQGGSSDGARAGRPDAAPGRVPAERAGFSSRTRPGPGERALSDPGGDGELRPGVVPAEVPAGVAAFVGREEEVARVRRALAETGGDRVRICQISGIGGVGKSALAIRVAHALAEEFPDGRLYVDLHGASPQIGPVSPVEVLGRFLRSLGLGGSAVPTDLEEAAGRFRSLTGGKRILIILDNARDAAQVRPLLPGSPTCAVLITSRRMLTSFEGAVRVPLDVLPGEDALALLTRMVGKERIEAESAAAREVIRLTGALPLALCLAAARLATRPSWPVSLLARRLATARRRLDELRADDRAVRASFQAGYQDLAADPDGAAAARMFRLLSLLDGADISLTTAAALAMLSEERVHRLLDLLVDSQLVQNHEPDRYRLHDLLRLFARERAEEEESEPARLMAVHRALHCYLAGARTAIRMLKADFSWRTEIGPNPLAHPGAVLETNEDLQTWIEAEKDNIVAAVAQTVGTPMAEFGVALATAFAIPLYDAGHWLNLYTLNGLALRAAETTGEARYEAFALGDLGWAEVCVGKQSEGIVHLQRALAAHRRLGDVHREAALLDHIGMAHRGMGRFHEAVDYHVRAIALTRKLGNRWAEGGSLSHLGLAYQRIGWFDEAIDVCSQAIDILEEADVIVDLVSVMGNLAEAYRLAGRPQEAVTHYRRALARYEAAGLGGDYREAEIMWGLGNALNDGGENVEARLFWNRSIGILYRLGLVTSEERHAIYHSAVPATPQVIQRML</sequence>
<dbReference type="PANTHER" id="PTHR35807">
    <property type="entry name" value="TRANSCRIPTIONAL REGULATOR REDD-RELATED"/>
    <property type="match status" value="1"/>
</dbReference>
<feature type="DNA-binding region" description="OmpR/PhoB-type" evidence="5">
    <location>
        <begin position="1"/>
        <end position="95"/>
    </location>
</feature>
<dbReference type="InterPro" id="IPR051677">
    <property type="entry name" value="AfsR-DnrI-RedD_regulator"/>
</dbReference>
<evidence type="ECO:0000256" key="1">
    <source>
        <dbReference type="ARBA" id="ARBA00005820"/>
    </source>
</evidence>
<evidence type="ECO:0000256" key="6">
    <source>
        <dbReference type="SAM" id="MobiDB-lite"/>
    </source>
</evidence>
<dbReference type="InterPro" id="IPR027417">
    <property type="entry name" value="P-loop_NTPase"/>
</dbReference>
<reference evidence="9" key="1">
    <citation type="journal article" date="2019" name="Int. J. Syst. Evol. Microbiol.">
        <title>The Global Catalogue of Microorganisms (GCM) 10K type strain sequencing project: providing services to taxonomists for standard genome sequencing and annotation.</title>
        <authorList>
            <consortium name="The Broad Institute Genomics Platform"/>
            <consortium name="The Broad Institute Genome Sequencing Center for Infectious Disease"/>
            <person name="Wu L."/>
            <person name="Ma J."/>
        </authorList>
    </citation>
    <scope>NUCLEOTIDE SEQUENCE [LARGE SCALE GENOMIC DNA]</scope>
    <source>
        <strain evidence="9">TBRC 1276</strain>
    </source>
</reference>
<feature type="region of interest" description="Disordered" evidence="6">
    <location>
        <begin position="247"/>
        <end position="343"/>
    </location>
</feature>
<dbReference type="RefSeq" id="WP_379526276.1">
    <property type="nucleotide sequence ID" value="NZ_JBHSBI010000001.1"/>
</dbReference>
<keyword evidence="4" id="KW-0804">Transcription</keyword>
<proteinExistence type="inferred from homology"/>
<name>A0ABV8G170_9ACTN</name>
<dbReference type="EMBL" id="JBHSBI010000001">
    <property type="protein sequence ID" value="MFC4006117.1"/>
    <property type="molecule type" value="Genomic_DNA"/>
</dbReference>
<keyword evidence="2" id="KW-0805">Transcription regulation</keyword>
<dbReference type="PANTHER" id="PTHR35807:SF1">
    <property type="entry name" value="TRANSCRIPTIONAL REGULATOR REDD"/>
    <property type="match status" value="1"/>
</dbReference>
<dbReference type="SMART" id="SM01043">
    <property type="entry name" value="BTAD"/>
    <property type="match status" value="1"/>
</dbReference>
<dbReference type="Gene3D" id="3.40.50.300">
    <property type="entry name" value="P-loop containing nucleotide triphosphate hydrolases"/>
    <property type="match status" value="1"/>
</dbReference>
<dbReference type="SMART" id="SM00862">
    <property type="entry name" value="Trans_reg_C"/>
    <property type="match status" value="1"/>
</dbReference>
<evidence type="ECO:0000256" key="5">
    <source>
        <dbReference type="PROSITE-ProRule" id="PRU01091"/>
    </source>
</evidence>
<feature type="domain" description="OmpR/PhoB-type" evidence="7">
    <location>
        <begin position="1"/>
        <end position="95"/>
    </location>
</feature>
<evidence type="ECO:0000313" key="8">
    <source>
        <dbReference type="EMBL" id="MFC4006117.1"/>
    </source>
</evidence>
<evidence type="ECO:0000256" key="2">
    <source>
        <dbReference type="ARBA" id="ARBA00023015"/>
    </source>
</evidence>
<dbReference type="Pfam" id="PF00486">
    <property type="entry name" value="Trans_reg_C"/>
    <property type="match status" value="1"/>
</dbReference>
<dbReference type="SMART" id="SM00028">
    <property type="entry name" value="TPR"/>
    <property type="match status" value="5"/>
</dbReference>
<dbReference type="CDD" id="cd00383">
    <property type="entry name" value="trans_reg_C"/>
    <property type="match status" value="1"/>
</dbReference>
<dbReference type="InterPro" id="IPR011990">
    <property type="entry name" value="TPR-like_helical_dom_sf"/>
</dbReference>
<dbReference type="Pfam" id="PF13424">
    <property type="entry name" value="TPR_12"/>
    <property type="match status" value="1"/>
</dbReference>
<dbReference type="CDD" id="cd15831">
    <property type="entry name" value="BTAD"/>
    <property type="match status" value="1"/>
</dbReference>
<dbReference type="InterPro" id="IPR001867">
    <property type="entry name" value="OmpR/PhoB-type_DNA-bd"/>
</dbReference>
<keyword evidence="9" id="KW-1185">Reference proteome</keyword>
<dbReference type="SUPFAM" id="SSF46894">
    <property type="entry name" value="C-terminal effector domain of the bipartite response regulators"/>
    <property type="match status" value="1"/>
</dbReference>
<organism evidence="8 9">
    <name type="scientific">Nonomuraea purpurea</name>
    <dbReference type="NCBI Taxonomy" id="1849276"/>
    <lineage>
        <taxon>Bacteria</taxon>
        <taxon>Bacillati</taxon>
        <taxon>Actinomycetota</taxon>
        <taxon>Actinomycetes</taxon>
        <taxon>Streptosporangiales</taxon>
        <taxon>Streptosporangiaceae</taxon>
        <taxon>Nonomuraea</taxon>
    </lineage>
</organism>
<dbReference type="InterPro" id="IPR016032">
    <property type="entry name" value="Sig_transdc_resp-reg_C-effctor"/>
</dbReference>
<dbReference type="Gene3D" id="1.25.40.10">
    <property type="entry name" value="Tetratricopeptide repeat domain"/>
    <property type="match status" value="3"/>
</dbReference>
<evidence type="ECO:0000256" key="4">
    <source>
        <dbReference type="ARBA" id="ARBA00023163"/>
    </source>
</evidence>
<dbReference type="InterPro" id="IPR019734">
    <property type="entry name" value="TPR_rpt"/>
</dbReference>
<dbReference type="InterPro" id="IPR002182">
    <property type="entry name" value="NB-ARC"/>
</dbReference>
<comment type="caution">
    <text evidence="8">The sequence shown here is derived from an EMBL/GenBank/DDBJ whole genome shotgun (WGS) entry which is preliminary data.</text>
</comment>
<dbReference type="Pfam" id="PF13374">
    <property type="entry name" value="TPR_10"/>
    <property type="match status" value="1"/>
</dbReference>